<name>A0A835DHF5_TETSI</name>
<protein>
    <submittedName>
        <fullName evidence="1">Uncharacterized protein</fullName>
    </submittedName>
</protein>
<sequence>MESSKIAETEANSFRVRQLPSQNWGFLRSNFLPQNLLRRSPLPQEEKRNPRKVQDGAVGIEIERDRSYQRERKGIQDTILAQPLVKKDDDRNDEILANLFHPKDISDFDMYFIASQWTTLRVLGSKKVQSFKKLGSLTILNLIPGDALRSSQNSCIYGNQRAD</sequence>
<evidence type="ECO:0000313" key="1">
    <source>
        <dbReference type="EMBL" id="KAF8403573.1"/>
    </source>
</evidence>
<organism evidence="1 2">
    <name type="scientific">Tetracentron sinense</name>
    <name type="common">Spur-leaf</name>
    <dbReference type="NCBI Taxonomy" id="13715"/>
    <lineage>
        <taxon>Eukaryota</taxon>
        <taxon>Viridiplantae</taxon>
        <taxon>Streptophyta</taxon>
        <taxon>Embryophyta</taxon>
        <taxon>Tracheophyta</taxon>
        <taxon>Spermatophyta</taxon>
        <taxon>Magnoliopsida</taxon>
        <taxon>Trochodendrales</taxon>
        <taxon>Trochodendraceae</taxon>
        <taxon>Tetracentron</taxon>
    </lineage>
</organism>
<evidence type="ECO:0000313" key="2">
    <source>
        <dbReference type="Proteomes" id="UP000655225"/>
    </source>
</evidence>
<dbReference type="EMBL" id="JABCRI010000007">
    <property type="protein sequence ID" value="KAF8403573.1"/>
    <property type="molecule type" value="Genomic_DNA"/>
</dbReference>
<gene>
    <name evidence="1" type="ORF">HHK36_011677</name>
</gene>
<accession>A0A835DHF5</accession>
<dbReference type="AlphaFoldDB" id="A0A835DHF5"/>
<proteinExistence type="predicted"/>
<comment type="caution">
    <text evidence="1">The sequence shown here is derived from an EMBL/GenBank/DDBJ whole genome shotgun (WGS) entry which is preliminary data.</text>
</comment>
<reference evidence="1 2" key="1">
    <citation type="submission" date="2020-04" db="EMBL/GenBank/DDBJ databases">
        <title>Plant Genome Project.</title>
        <authorList>
            <person name="Zhang R.-G."/>
        </authorList>
    </citation>
    <scope>NUCLEOTIDE SEQUENCE [LARGE SCALE GENOMIC DNA]</scope>
    <source>
        <strain evidence="1">YNK0</strain>
        <tissue evidence="1">Leaf</tissue>
    </source>
</reference>
<keyword evidence="2" id="KW-1185">Reference proteome</keyword>
<dbReference type="Proteomes" id="UP000655225">
    <property type="component" value="Unassembled WGS sequence"/>
</dbReference>